<feature type="binding site" evidence="3">
    <location>
        <position position="139"/>
    </location>
    <ligand>
        <name>a divalent metal cation</name>
        <dbReference type="ChEBI" id="CHEBI:60240"/>
    </ligand>
</feature>
<name>A0A2T1LZQ4_9CHRO</name>
<reference evidence="4 5" key="1">
    <citation type="submission" date="2018-03" db="EMBL/GenBank/DDBJ databases">
        <title>The ancient ancestry and fast evolution of plastids.</title>
        <authorList>
            <person name="Moore K.R."/>
            <person name="Magnabosco C."/>
            <person name="Momper L."/>
            <person name="Gold D.A."/>
            <person name="Bosak T."/>
            <person name="Fournier G.P."/>
        </authorList>
    </citation>
    <scope>NUCLEOTIDE SEQUENCE [LARGE SCALE GENOMIC DNA]</scope>
    <source>
        <strain evidence="4 5">CCALA 016</strain>
    </source>
</reference>
<evidence type="ECO:0000256" key="1">
    <source>
        <dbReference type="ARBA" id="ARBA00008635"/>
    </source>
</evidence>
<dbReference type="RefSeq" id="WP_106456345.1">
    <property type="nucleotide sequence ID" value="NZ_PXOH01000006.1"/>
</dbReference>
<feature type="binding site" evidence="3">
    <location>
        <position position="135"/>
    </location>
    <ligand>
        <name>a divalent metal cation</name>
        <dbReference type="ChEBI" id="CHEBI:60240"/>
    </ligand>
</feature>
<dbReference type="AlphaFoldDB" id="A0A2T1LZQ4"/>
<evidence type="ECO:0000256" key="2">
    <source>
        <dbReference type="ARBA" id="ARBA00022723"/>
    </source>
</evidence>
<dbReference type="PANTHER" id="PTHR37302:SF1">
    <property type="entry name" value="PROTEIN DINB"/>
    <property type="match status" value="1"/>
</dbReference>
<dbReference type="EMBL" id="PXOH01000006">
    <property type="protein sequence ID" value="PSF37904.1"/>
    <property type="molecule type" value="Genomic_DNA"/>
</dbReference>
<evidence type="ECO:0000256" key="3">
    <source>
        <dbReference type="PIRSR" id="PIRSR607837-1"/>
    </source>
</evidence>
<reference evidence="4 5" key="2">
    <citation type="submission" date="2018-03" db="EMBL/GenBank/DDBJ databases">
        <authorList>
            <person name="Keele B.F."/>
        </authorList>
    </citation>
    <scope>NUCLEOTIDE SEQUENCE [LARGE SCALE GENOMIC DNA]</scope>
    <source>
        <strain evidence="4 5">CCALA 016</strain>
    </source>
</reference>
<organism evidence="4 5">
    <name type="scientific">Aphanothece hegewaldii CCALA 016</name>
    <dbReference type="NCBI Taxonomy" id="2107694"/>
    <lineage>
        <taxon>Bacteria</taxon>
        <taxon>Bacillati</taxon>
        <taxon>Cyanobacteriota</taxon>
        <taxon>Cyanophyceae</taxon>
        <taxon>Oscillatoriophycideae</taxon>
        <taxon>Chroococcales</taxon>
        <taxon>Aphanothecaceae</taxon>
        <taxon>Aphanothece</taxon>
    </lineage>
</organism>
<dbReference type="OrthoDB" id="119432at2"/>
<dbReference type="Gene3D" id="1.20.120.450">
    <property type="entry name" value="dinb family like domain"/>
    <property type="match status" value="1"/>
</dbReference>
<gene>
    <name evidence="4" type="ORF">C7H19_07960</name>
</gene>
<dbReference type="InterPro" id="IPR007837">
    <property type="entry name" value="DinB"/>
</dbReference>
<proteinExistence type="inferred from homology"/>
<dbReference type="GO" id="GO:0046872">
    <property type="term" value="F:metal ion binding"/>
    <property type="evidence" value="ECO:0007669"/>
    <property type="project" value="UniProtKB-KW"/>
</dbReference>
<dbReference type="InterPro" id="IPR034660">
    <property type="entry name" value="DinB/YfiT-like"/>
</dbReference>
<protein>
    <submittedName>
        <fullName evidence="4">Damage-inducible protein DinB</fullName>
    </submittedName>
</protein>
<dbReference type="SUPFAM" id="SSF109854">
    <property type="entry name" value="DinB/YfiT-like putative metalloenzymes"/>
    <property type="match status" value="1"/>
</dbReference>
<keyword evidence="2 3" id="KW-0479">Metal-binding</keyword>
<comment type="similarity">
    <text evidence="1">Belongs to the DinB family.</text>
</comment>
<evidence type="ECO:0000313" key="5">
    <source>
        <dbReference type="Proteomes" id="UP000239001"/>
    </source>
</evidence>
<feature type="binding site" evidence="3">
    <location>
        <position position="50"/>
    </location>
    <ligand>
        <name>a divalent metal cation</name>
        <dbReference type="ChEBI" id="CHEBI:60240"/>
    </ligand>
</feature>
<dbReference type="PANTHER" id="PTHR37302">
    <property type="entry name" value="SLR1116 PROTEIN"/>
    <property type="match status" value="1"/>
</dbReference>
<comment type="caution">
    <text evidence="4">The sequence shown here is derived from an EMBL/GenBank/DDBJ whole genome shotgun (WGS) entry which is preliminary data.</text>
</comment>
<accession>A0A2T1LZQ4</accession>
<evidence type="ECO:0000313" key="4">
    <source>
        <dbReference type="EMBL" id="PSF37904.1"/>
    </source>
</evidence>
<sequence length="169" mass="20105">MQGLDYIKTLCYYNSWMNEKIYSICQNIPDAIRKEDKGAFFKSIHGTLNHILLADRIWLGRFKNQLFKVMSLEQELYSDFVTLWQERQRTDQDIEEWIYSLSDTKLAQPFTYHSIVRKQDHTYLLGHLVLHFFNHQTHHRGQVTTLIKQLGYEPGVTDLLWLPGAEIKE</sequence>
<dbReference type="Proteomes" id="UP000239001">
    <property type="component" value="Unassembled WGS sequence"/>
</dbReference>
<keyword evidence="5" id="KW-1185">Reference proteome</keyword>
<dbReference type="Pfam" id="PF05163">
    <property type="entry name" value="DinB"/>
    <property type="match status" value="1"/>
</dbReference>